<reference evidence="4 5" key="1">
    <citation type="submission" date="2013-01" db="EMBL/GenBank/DDBJ databases">
        <title>The Genome Sequence of Clostridium clostridioforme 90A8.</title>
        <authorList>
            <consortium name="The Broad Institute Genome Sequencing Platform"/>
            <person name="Earl A."/>
            <person name="Ward D."/>
            <person name="Feldgarden M."/>
            <person name="Gevers D."/>
            <person name="Courvalin P."/>
            <person name="Lambert T."/>
            <person name="Walker B."/>
            <person name="Young S.K."/>
            <person name="Zeng Q."/>
            <person name="Gargeya S."/>
            <person name="Fitzgerald M."/>
            <person name="Haas B."/>
            <person name="Abouelleil A."/>
            <person name="Alvarado L."/>
            <person name="Arachchi H.M."/>
            <person name="Berlin A.M."/>
            <person name="Chapman S.B."/>
            <person name="Dewar J."/>
            <person name="Goldberg J."/>
            <person name="Griggs A."/>
            <person name="Gujja S."/>
            <person name="Hansen M."/>
            <person name="Howarth C."/>
            <person name="Imamovic A."/>
            <person name="Larimer J."/>
            <person name="McCowan C."/>
            <person name="Murphy C."/>
            <person name="Neiman D."/>
            <person name="Pearson M."/>
            <person name="Priest M."/>
            <person name="Roberts A."/>
            <person name="Saif S."/>
            <person name="Shea T."/>
            <person name="Sisk P."/>
            <person name="Sykes S."/>
            <person name="Wortman J."/>
            <person name="Nusbaum C."/>
            <person name="Birren B."/>
        </authorList>
    </citation>
    <scope>NUCLEOTIDE SEQUENCE [LARGE SCALE GENOMIC DNA]</scope>
    <source>
        <strain evidence="4 5">90A8</strain>
    </source>
</reference>
<dbReference type="PANTHER" id="PTHR12215:SF10">
    <property type="entry name" value="L-AMINOADIPATE-SEMIALDEHYDE DEHYDROGENASE-PHOSPHOPANTETHEINYL TRANSFERASE"/>
    <property type="match status" value="1"/>
</dbReference>
<evidence type="ECO:0000313" key="4">
    <source>
        <dbReference type="EMBL" id="ENZ18281.1"/>
    </source>
</evidence>
<feature type="domain" description="4'-phosphopantetheinyl transferase" evidence="3">
    <location>
        <begin position="99"/>
        <end position="165"/>
    </location>
</feature>
<dbReference type="InterPro" id="IPR008278">
    <property type="entry name" value="4-PPantetheinyl_Trfase_dom"/>
</dbReference>
<proteinExistence type="inferred from homology"/>
<comment type="similarity">
    <text evidence="1">Belongs to the P-Pant transferase superfamily. Gsp/Sfp/HetI/AcpT family.</text>
</comment>
<evidence type="ECO:0000256" key="2">
    <source>
        <dbReference type="ARBA" id="ARBA00022679"/>
    </source>
</evidence>
<dbReference type="GO" id="GO:0000287">
    <property type="term" value="F:magnesium ion binding"/>
    <property type="evidence" value="ECO:0007669"/>
    <property type="project" value="InterPro"/>
</dbReference>
<dbReference type="InterPro" id="IPR037143">
    <property type="entry name" value="4-PPantetheinyl_Trfase_dom_sf"/>
</dbReference>
<dbReference type="GO" id="GO:0005829">
    <property type="term" value="C:cytosol"/>
    <property type="evidence" value="ECO:0007669"/>
    <property type="project" value="TreeGrafter"/>
</dbReference>
<dbReference type="HOGENOM" id="CLU_1193142_0_0_9"/>
<sequence>MHLVGIRIADAGRIALHAEKIIDGISQYYVHQYRRIKKKQEADQELAAGFLLGKYLDVRSDAQMVRLRHGKPMLKSGKNYFNLSHSGDYAVLASADIDIGVDIEQIKDVHWPTVRKVFTLGQREQLEQAVEAKRPELFTKCWTECEAVLKLRGTGFAADTAMANARSGSTESEDRRRHLYVHSFRYKEYMIACAAYGEFDVSVEEDRSYLYM</sequence>
<keyword evidence="2" id="KW-0808">Transferase</keyword>
<dbReference type="GO" id="GO:0008897">
    <property type="term" value="F:holo-[acyl-carrier-protein] synthase activity"/>
    <property type="evidence" value="ECO:0007669"/>
    <property type="project" value="InterPro"/>
</dbReference>
<organism evidence="4 5">
    <name type="scientific">[Clostridium] clostridioforme 90A8</name>
    <dbReference type="NCBI Taxonomy" id="999408"/>
    <lineage>
        <taxon>Bacteria</taxon>
        <taxon>Bacillati</taxon>
        <taxon>Bacillota</taxon>
        <taxon>Clostridia</taxon>
        <taxon>Lachnospirales</taxon>
        <taxon>Lachnospiraceae</taxon>
        <taxon>Enterocloster</taxon>
    </lineage>
</organism>
<dbReference type="PATRIC" id="fig|999408.3.peg.1416"/>
<dbReference type="SUPFAM" id="SSF56214">
    <property type="entry name" value="4'-phosphopantetheinyl transferase"/>
    <property type="match status" value="2"/>
</dbReference>
<dbReference type="Gene3D" id="3.90.470.20">
    <property type="entry name" value="4'-phosphopantetheinyl transferase domain"/>
    <property type="match status" value="2"/>
</dbReference>
<evidence type="ECO:0000313" key="5">
    <source>
        <dbReference type="Proteomes" id="UP000013085"/>
    </source>
</evidence>
<accession>A0A0E2HE41</accession>
<dbReference type="InterPro" id="IPR050559">
    <property type="entry name" value="P-Pant_transferase_sf"/>
</dbReference>
<evidence type="ECO:0000259" key="3">
    <source>
        <dbReference type="Pfam" id="PF01648"/>
    </source>
</evidence>
<dbReference type="RefSeq" id="WP_002584361.1">
    <property type="nucleotide sequence ID" value="NZ_KB851009.1"/>
</dbReference>
<name>A0A0E2HE41_9FIRM</name>
<gene>
    <name evidence="4" type="ORF">HMPREF1090_01324</name>
</gene>
<dbReference type="GeneID" id="57961193"/>
<dbReference type="Proteomes" id="UP000013085">
    <property type="component" value="Unassembled WGS sequence"/>
</dbReference>
<dbReference type="Pfam" id="PF01648">
    <property type="entry name" value="ACPS"/>
    <property type="match status" value="1"/>
</dbReference>
<dbReference type="GO" id="GO:0019878">
    <property type="term" value="P:lysine biosynthetic process via aminoadipic acid"/>
    <property type="evidence" value="ECO:0007669"/>
    <property type="project" value="TreeGrafter"/>
</dbReference>
<dbReference type="AlphaFoldDB" id="A0A0E2HE41"/>
<dbReference type="PANTHER" id="PTHR12215">
    <property type="entry name" value="PHOSPHOPANTETHEINE TRANSFERASE"/>
    <property type="match status" value="1"/>
</dbReference>
<protein>
    <recommendedName>
        <fullName evidence="3">4'-phosphopantetheinyl transferase domain-containing protein</fullName>
    </recommendedName>
</protein>
<dbReference type="EMBL" id="AGYR01000011">
    <property type="protein sequence ID" value="ENZ18281.1"/>
    <property type="molecule type" value="Genomic_DNA"/>
</dbReference>
<comment type="caution">
    <text evidence="4">The sequence shown here is derived from an EMBL/GenBank/DDBJ whole genome shotgun (WGS) entry which is preliminary data.</text>
</comment>
<evidence type="ECO:0000256" key="1">
    <source>
        <dbReference type="ARBA" id="ARBA00010990"/>
    </source>
</evidence>